<protein>
    <submittedName>
        <fullName evidence="2">11894_t:CDS:1</fullName>
    </submittedName>
</protein>
<feature type="compositionally biased region" description="Low complexity" evidence="1">
    <location>
        <begin position="1"/>
        <end position="10"/>
    </location>
</feature>
<reference evidence="2" key="1">
    <citation type="submission" date="2021-06" db="EMBL/GenBank/DDBJ databases">
        <authorList>
            <person name="Kallberg Y."/>
            <person name="Tangrot J."/>
            <person name="Rosling A."/>
        </authorList>
    </citation>
    <scope>NUCLEOTIDE SEQUENCE</scope>
    <source>
        <strain evidence="2">MA453B</strain>
    </source>
</reference>
<feature type="non-terminal residue" evidence="2">
    <location>
        <position position="84"/>
    </location>
</feature>
<keyword evidence="3" id="KW-1185">Reference proteome</keyword>
<evidence type="ECO:0000313" key="2">
    <source>
        <dbReference type="EMBL" id="CAG8782000.1"/>
    </source>
</evidence>
<dbReference type="Proteomes" id="UP000789405">
    <property type="component" value="Unassembled WGS sequence"/>
</dbReference>
<accession>A0A9N9JJC0</accession>
<name>A0A9N9JJC0_9GLOM</name>
<organism evidence="2 3">
    <name type="scientific">Dentiscutata erythropus</name>
    <dbReference type="NCBI Taxonomy" id="1348616"/>
    <lineage>
        <taxon>Eukaryota</taxon>
        <taxon>Fungi</taxon>
        <taxon>Fungi incertae sedis</taxon>
        <taxon>Mucoromycota</taxon>
        <taxon>Glomeromycotina</taxon>
        <taxon>Glomeromycetes</taxon>
        <taxon>Diversisporales</taxon>
        <taxon>Gigasporaceae</taxon>
        <taxon>Dentiscutata</taxon>
    </lineage>
</organism>
<dbReference type="AlphaFoldDB" id="A0A9N9JJC0"/>
<comment type="caution">
    <text evidence="2">The sequence shown here is derived from an EMBL/GenBank/DDBJ whole genome shotgun (WGS) entry which is preliminary data.</text>
</comment>
<proteinExistence type="predicted"/>
<feature type="region of interest" description="Disordered" evidence="1">
    <location>
        <begin position="1"/>
        <end position="38"/>
    </location>
</feature>
<gene>
    <name evidence="2" type="ORF">DERYTH_LOCUS19762</name>
</gene>
<evidence type="ECO:0000313" key="3">
    <source>
        <dbReference type="Proteomes" id="UP000789405"/>
    </source>
</evidence>
<evidence type="ECO:0000256" key="1">
    <source>
        <dbReference type="SAM" id="MobiDB-lite"/>
    </source>
</evidence>
<feature type="compositionally biased region" description="Polar residues" evidence="1">
    <location>
        <begin position="27"/>
        <end position="36"/>
    </location>
</feature>
<dbReference type="EMBL" id="CAJVPY010022170">
    <property type="protein sequence ID" value="CAG8782000.1"/>
    <property type="molecule type" value="Genomic_DNA"/>
</dbReference>
<sequence length="84" mass="9621">MESQEESSSSLQKSIYTNETDSENDSNDTPSITNILTGLKKKKNRKRLEKAQIRVIERDRLLSLNLINTESYFEEEDPGKVNDG</sequence>